<reference evidence="2" key="1">
    <citation type="journal article" date="2019" name="Int. J. Syst. Evol. Microbiol.">
        <title>The Global Catalogue of Microorganisms (GCM) 10K type strain sequencing project: providing services to taxonomists for standard genome sequencing and annotation.</title>
        <authorList>
            <consortium name="The Broad Institute Genomics Platform"/>
            <consortium name="The Broad Institute Genome Sequencing Center for Infectious Disease"/>
            <person name="Wu L."/>
            <person name="Ma J."/>
        </authorList>
    </citation>
    <scope>NUCLEOTIDE SEQUENCE [LARGE SCALE GENOMIC DNA]</scope>
    <source>
        <strain evidence="2">JCM 18304</strain>
    </source>
</reference>
<dbReference type="Pfam" id="PF02575">
    <property type="entry name" value="YbaB_DNA_bd"/>
    <property type="match status" value="1"/>
</dbReference>
<evidence type="ECO:0008006" key="3">
    <source>
        <dbReference type="Google" id="ProtNLM"/>
    </source>
</evidence>
<dbReference type="Gene3D" id="3.30.1310.10">
    <property type="entry name" value="Nucleoid-associated protein YbaB-like domain"/>
    <property type="match status" value="1"/>
</dbReference>
<proteinExistence type="predicted"/>
<dbReference type="SUPFAM" id="SSF82607">
    <property type="entry name" value="YbaB-like"/>
    <property type="match status" value="1"/>
</dbReference>
<dbReference type="EMBL" id="BAABJQ010000007">
    <property type="protein sequence ID" value="GAA5185162.1"/>
    <property type="molecule type" value="Genomic_DNA"/>
</dbReference>
<dbReference type="InterPro" id="IPR036894">
    <property type="entry name" value="YbaB-like_sf"/>
</dbReference>
<dbReference type="Proteomes" id="UP001501570">
    <property type="component" value="Unassembled WGS sequence"/>
</dbReference>
<organism evidence="1 2">
    <name type="scientific">Rugosimonospora acidiphila</name>
    <dbReference type="NCBI Taxonomy" id="556531"/>
    <lineage>
        <taxon>Bacteria</taxon>
        <taxon>Bacillati</taxon>
        <taxon>Actinomycetota</taxon>
        <taxon>Actinomycetes</taxon>
        <taxon>Micromonosporales</taxon>
        <taxon>Micromonosporaceae</taxon>
        <taxon>Rugosimonospora</taxon>
    </lineage>
</organism>
<keyword evidence="2" id="KW-1185">Reference proteome</keyword>
<dbReference type="RefSeq" id="WP_345629695.1">
    <property type="nucleotide sequence ID" value="NZ_BAABJQ010000007.1"/>
</dbReference>
<comment type="caution">
    <text evidence="1">The sequence shown here is derived from an EMBL/GenBank/DDBJ whole genome shotgun (WGS) entry which is preliminary data.</text>
</comment>
<accession>A0ABP9RS48</accession>
<protein>
    <recommendedName>
        <fullName evidence="3">YbaB/EbfC DNA-binding family protein</fullName>
    </recommendedName>
</protein>
<evidence type="ECO:0000313" key="2">
    <source>
        <dbReference type="Proteomes" id="UP001501570"/>
    </source>
</evidence>
<dbReference type="InterPro" id="IPR004401">
    <property type="entry name" value="YbaB/EbfC"/>
</dbReference>
<evidence type="ECO:0000313" key="1">
    <source>
        <dbReference type="EMBL" id="GAA5185162.1"/>
    </source>
</evidence>
<name>A0ABP9RS48_9ACTN</name>
<gene>
    <name evidence="1" type="ORF">GCM10023322_28270</name>
</gene>
<sequence>MDDGRNDRMDNSGLKARAEELMGEFNRIRTGMRDLQQTLRQITATAKSADGYVTAVVGPRGQLIRLELDPRVYRRPDSKQLAATITETIKRAAADAMAQISEACKPYIPDEELQAHLQFDVDGMSRRLDSELDFLNLERP</sequence>